<dbReference type="EMBL" id="CP003696">
    <property type="protein sequence ID" value="AGP31567.1"/>
    <property type="molecule type" value="Genomic_DNA"/>
</dbReference>
<feature type="transmembrane region" description="Helical" evidence="2">
    <location>
        <begin position="149"/>
        <end position="168"/>
    </location>
</feature>
<protein>
    <submittedName>
        <fullName evidence="3">Uncharacterized protein</fullName>
    </submittedName>
</protein>
<keyword evidence="2" id="KW-0812">Transmembrane</keyword>
<dbReference type="HOGENOM" id="CLU_1275925_0_0_11"/>
<organism evidence="3 4">
    <name type="scientific">Corynebacterium terpenotabidum Y-11</name>
    <dbReference type="NCBI Taxonomy" id="1200352"/>
    <lineage>
        <taxon>Bacteria</taxon>
        <taxon>Bacillati</taxon>
        <taxon>Actinomycetota</taxon>
        <taxon>Actinomycetes</taxon>
        <taxon>Mycobacteriales</taxon>
        <taxon>Corynebacteriaceae</taxon>
        <taxon>Corynebacterium</taxon>
    </lineage>
</organism>
<name>S4XEJ3_9CORY</name>
<reference evidence="3 4" key="1">
    <citation type="submission" date="2012-06" db="EMBL/GenBank/DDBJ databases">
        <title>Complete genome sequence of Corynebacterium terpenotabidum Y-11 (=DSM 44721).</title>
        <authorList>
            <person name="Ruckert C."/>
            <person name="Albersmeier A."/>
            <person name="Al-Dilaimi A."/>
            <person name="Szczepanowski R."/>
            <person name="Kalinowski J."/>
        </authorList>
    </citation>
    <scope>NUCLEOTIDE SEQUENCE [LARGE SCALE GENOMIC DNA]</scope>
    <source>
        <strain evidence="3 4">Y-11</strain>
    </source>
</reference>
<feature type="transmembrane region" description="Helical" evidence="2">
    <location>
        <begin position="102"/>
        <end position="122"/>
    </location>
</feature>
<feature type="region of interest" description="Disordered" evidence="1">
    <location>
        <begin position="176"/>
        <end position="216"/>
    </location>
</feature>
<dbReference type="KEGG" id="cter:A606_09640"/>
<feature type="transmembrane region" description="Helical" evidence="2">
    <location>
        <begin position="12"/>
        <end position="35"/>
    </location>
</feature>
<evidence type="ECO:0000256" key="1">
    <source>
        <dbReference type="SAM" id="MobiDB-lite"/>
    </source>
</evidence>
<keyword evidence="2" id="KW-1133">Transmembrane helix</keyword>
<dbReference type="RefSeq" id="WP_020441921.1">
    <property type="nucleotide sequence ID" value="NC_021663.1"/>
</dbReference>
<dbReference type="Proteomes" id="UP000014809">
    <property type="component" value="Chromosome"/>
</dbReference>
<dbReference type="AlphaFoldDB" id="S4XEJ3"/>
<feature type="compositionally biased region" description="Pro residues" evidence="1">
    <location>
        <begin position="207"/>
        <end position="216"/>
    </location>
</feature>
<feature type="transmembrane region" description="Helical" evidence="2">
    <location>
        <begin position="68"/>
        <end position="90"/>
    </location>
</feature>
<sequence length="216" mass="23270">MSVPFTTRAKNFIVNYGPMSLLILTVILVHALPWYRLSNSLDEEYILTVNGVGVHGQSWFTVSDGFNFFAVSGFRIGWIATGLLLLGVLAEALRSRRPEATNWVMVGSGVALLLLTASTAVFRNTVIGASPETISPDGVTTEYSMSSGFWFTLLAGLVIIIAGVVRGFRSSKTVPRPAPAPGAMPYPGQTPWSTEGSAAPPQTFGQPFPPQQPRPW</sequence>
<gene>
    <name evidence="3" type="ORF">A606_09640</name>
</gene>
<proteinExistence type="predicted"/>
<evidence type="ECO:0000256" key="2">
    <source>
        <dbReference type="SAM" id="Phobius"/>
    </source>
</evidence>
<dbReference type="PATRIC" id="fig|1200352.3.peg.1962"/>
<keyword evidence="4" id="KW-1185">Reference proteome</keyword>
<accession>S4XEJ3</accession>
<evidence type="ECO:0000313" key="4">
    <source>
        <dbReference type="Proteomes" id="UP000014809"/>
    </source>
</evidence>
<evidence type="ECO:0000313" key="3">
    <source>
        <dbReference type="EMBL" id="AGP31567.1"/>
    </source>
</evidence>
<keyword evidence="2" id="KW-0472">Membrane</keyword>